<dbReference type="CDD" id="cd21133">
    <property type="entry name" value="EVE"/>
    <property type="match status" value="1"/>
</dbReference>
<evidence type="ECO:0000259" key="1">
    <source>
        <dbReference type="Pfam" id="PF01878"/>
    </source>
</evidence>
<dbReference type="PANTHER" id="PTHR14087:SF7">
    <property type="entry name" value="THYMOCYTE NUCLEAR PROTEIN 1"/>
    <property type="match status" value="1"/>
</dbReference>
<dbReference type="InterPro" id="IPR047197">
    <property type="entry name" value="THYN1-like_EVE"/>
</dbReference>
<dbReference type="Pfam" id="PF01878">
    <property type="entry name" value="EVE"/>
    <property type="match status" value="1"/>
</dbReference>
<dbReference type="SUPFAM" id="SSF88697">
    <property type="entry name" value="PUA domain-like"/>
    <property type="match status" value="1"/>
</dbReference>
<keyword evidence="3" id="KW-1185">Reference proteome</keyword>
<dbReference type="InterPro" id="IPR002740">
    <property type="entry name" value="EVE_domain"/>
</dbReference>
<comment type="caution">
    <text evidence="2">The sequence shown here is derived from an EMBL/GenBank/DDBJ whole genome shotgun (WGS) entry which is preliminary data.</text>
</comment>
<evidence type="ECO:0000313" key="2">
    <source>
        <dbReference type="EMBL" id="MCK0208243.1"/>
    </source>
</evidence>
<feature type="domain" description="EVE" evidence="1">
    <location>
        <begin position="2"/>
        <end position="134"/>
    </location>
</feature>
<dbReference type="InterPro" id="IPR052181">
    <property type="entry name" value="5hmC_binding"/>
</dbReference>
<gene>
    <name evidence="2" type="ORF">MWN33_09385</name>
</gene>
<reference evidence="3" key="2">
    <citation type="submission" date="2023-07" db="EMBL/GenBank/DDBJ databases">
        <title>Ancylobacter moscoviensis sp. nov., facultatively methylotrophic bacteria from activated sludge and the reclassification of Starkeya novella (Starkey 1934) Kelly et al. 2000 as Ancylobacter novellus comb. nov., Starkeya koreensis Im et al. 2006 as Ancylobacter koreensis comb.nov., Angulomicrobium tetraedrale Vasil'eva et al. 1986 as Ancylobacter tetraedralis comb. nov., Angulomicrobium amanitiforme Fritz et al. 2004 as Ancylobacter amanitiformis comb. nov. and Methylorhabdus multivorans Doronina et al. 1996 as Ancylobacter multivorans comb. nov. and emended description of the genus Ancylobacter.</title>
        <authorList>
            <person name="Doronina N."/>
            <person name="Chemodurova A."/>
            <person name="Grouzdev D."/>
            <person name="Koziaeva V."/>
            <person name="Shi W."/>
            <person name="Wu L."/>
            <person name="Kaparullina E."/>
        </authorList>
    </citation>
    <scope>NUCLEOTIDE SEQUENCE [LARGE SCALE GENOMIC DNA]</scope>
    <source>
        <strain evidence="3">Jip08</strain>
    </source>
</reference>
<dbReference type="InterPro" id="IPR015947">
    <property type="entry name" value="PUA-like_sf"/>
</dbReference>
<dbReference type="PANTHER" id="PTHR14087">
    <property type="entry name" value="THYMOCYTE NUCLEAR PROTEIN 1"/>
    <property type="match status" value="1"/>
</dbReference>
<organism evidence="2 3">
    <name type="scientific">Ancylobacter koreensis</name>
    <dbReference type="NCBI Taxonomy" id="266121"/>
    <lineage>
        <taxon>Bacteria</taxon>
        <taxon>Pseudomonadati</taxon>
        <taxon>Pseudomonadota</taxon>
        <taxon>Alphaproteobacteria</taxon>
        <taxon>Hyphomicrobiales</taxon>
        <taxon>Xanthobacteraceae</taxon>
        <taxon>Ancylobacter</taxon>
    </lineage>
</organism>
<accession>A0ABT0DLT8</accession>
<dbReference type="EMBL" id="JALKCG010000002">
    <property type="protein sequence ID" value="MCK0208243.1"/>
    <property type="molecule type" value="Genomic_DNA"/>
</dbReference>
<evidence type="ECO:0000313" key="3">
    <source>
        <dbReference type="Proteomes" id="UP001202867"/>
    </source>
</evidence>
<dbReference type="RefSeq" id="WP_247200220.1">
    <property type="nucleotide sequence ID" value="NZ_JALKCG010000002.1"/>
</dbReference>
<protein>
    <submittedName>
        <fullName evidence="2">EVE domain-containing protein</fullName>
    </submittedName>
</protein>
<sequence>MAHWLYKSEPFKWSWEMQLAAGAKGTHWDGVRNHLAKQQLLAMKTGEHGFFYHSNEGKEIVGIVEVIREAYPDPSDPSGKFVMVDLKAVATLKNPVTLAAVKAEPRLAEMALLKYSRLSVQPVTDAEWEIVLDMAGGTR</sequence>
<reference evidence="2 3" key="1">
    <citation type="submission" date="2022-04" db="EMBL/GenBank/DDBJ databases">
        <authorList>
            <person name="Grouzdev D.S."/>
            <person name="Pantiukh K.S."/>
            <person name="Krutkina M.S."/>
        </authorList>
    </citation>
    <scope>NUCLEOTIDE SEQUENCE [LARGE SCALE GENOMIC DNA]</scope>
    <source>
        <strain evidence="2 3">Jip08</strain>
    </source>
</reference>
<proteinExistence type="predicted"/>
<name>A0ABT0DLT8_9HYPH</name>
<dbReference type="Gene3D" id="3.10.590.10">
    <property type="entry name" value="ph1033 like domains"/>
    <property type="match status" value="1"/>
</dbReference>
<dbReference type="Proteomes" id="UP001202867">
    <property type="component" value="Unassembled WGS sequence"/>
</dbReference>